<dbReference type="NCBIfam" id="NF033679">
    <property type="entry name" value="DNRLRE_dom"/>
    <property type="match status" value="2"/>
</dbReference>
<keyword evidence="7" id="KW-0326">Glycosidase</keyword>
<dbReference type="PROSITE" id="PS50853">
    <property type="entry name" value="FN3"/>
    <property type="match status" value="3"/>
</dbReference>
<dbReference type="SUPFAM" id="SSF51004">
    <property type="entry name" value="C-terminal (heme d1) domain of cytochrome cd1-nitrite reductase"/>
    <property type="match status" value="1"/>
</dbReference>
<keyword evidence="8" id="KW-0119">Carbohydrate metabolism</keyword>
<name>A0ABP7KSS9_9MICO</name>
<dbReference type="InterPro" id="IPR055372">
    <property type="entry name" value="CBM96"/>
</dbReference>
<feature type="domain" description="Fibronectin type-III" evidence="10">
    <location>
        <begin position="1552"/>
        <end position="1647"/>
    </location>
</feature>
<evidence type="ECO:0000256" key="1">
    <source>
        <dbReference type="ARBA" id="ARBA00004316"/>
    </source>
</evidence>
<dbReference type="Pfam" id="PF24517">
    <property type="entry name" value="CBM96"/>
    <property type="match status" value="2"/>
</dbReference>
<dbReference type="SMART" id="SM00560">
    <property type="entry name" value="LamGL"/>
    <property type="match status" value="2"/>
</dbReference>
<reference evidence="12" key="1">
    <citation type="journal article" date="2019" name="Int. J. Syst. Evol. Microbiol.">
        <title>The Global Catalogue of Microorganisms (GCM) 10K type strain sequencing project: providing services to taxonomists for standard genome sequencing and annotation.</title>
        <authorList>
            <consortium name="The Broad Institute Genomics Platform"/>
            <consortium name="The Broad Institute Genome Sequencing Center for Infectious Disease"/>
            <person name="Wu L."/>
            <person name="Ma J."/>
        </authorList>
    </citation>
    <scope>NUCLEOTIDE SEQUENCE [LARGE SCALE GENOMIC DNA]</scope>
    <source>
        <strain evidence="12">JCM 17021</strain>
    </source>
</reference>
<dbReference type="Gene3D" id="2.60.40.10">
    <property type="entry name" value="Immunoglobulins"/>
    <property type="match status" value="6"/>
</dbReference>
<keyword evidence="12" id="KW-1185">Reference proteome</keyword>
<evidence type="ECO:0000256" key="7">
    <source>
        <dbReference type="ARBA" id="ARBA00023295"/>
    </source>
</evidence>
<dbReference type="InterPro" id="IPR011048">
    <property type="entry name" value="Haem_d1_sf"/>
</dbReference>
<dbReference type="InterPro" id="IPR006558">
    <property type="entry name" value="LamG-like"/>
</dbReference>
<comment type="subcellular location">
    <subcellularLocation>
        <location evidence="1">Cell projection</location>
    </subcellularLocation>
    <subcellularLocation>
        <location evidence="2">Secreted</location>
    </subcellularLocation>
</comment>
<keyword evidence="6" id="KW-0966">Cell projection</keyword>
<dbReference type="InterPro" id="IPR001791">
    <property type="entry name" value="Laminin_G"/>
</dbReference>
<evidence type="ECO:0000256" key="5">
    <source>
        <dbReference type="ARBA" id="ARBA00023157"/>
    </source>
</evidence>
<dbReference type="InterPro" id="IPR013783">
    <property type="entry name" value="Ig-like_fold"/>
</dbReference>
<evidence type="ECO:0000256" key="3">
    <source>
        <dbReference type="ARBA" id="ARBA00022525"/>
    </source>
</evidence>
<dbReference type="SUPFAM" id="SSF49265">
    <property type="entry name" value="Fibronectin type III"/>
    <property type="match status" value="4"/>
</dbReference>
<comment type="caution">
    <text evidence="11">The sequence shown here is derived from an EMBL/GenBank/DDBJ whole genome shotgun (WGS) entry which is preliminary data.</text>
</comment>
<keyword evidence="3" id="KW-0964">Secreted</keyword>
<dbReference type="Gene3D" id="2.60.120.200">
    <property type="match status" value="2"/>
</dbReference>
<dbReference type="Proteomes" id="UP001501803">
    <property type="component" value="Unassembled WGS sequence"/>
</dbReference>
<sequence>MRKTTATLTALALVAALALVTPPVQSASALSAGVSFSADDLPTWQTDGVVYSSASVHGKVIVGGTFAQIRQPEGSAGAVQNQGTLAIFNAETGEPDSCQLTVSLGGDTPTIRSVIASPDGNTIYLGGNFASIGGVNVPRLAAIDPVACVVKPLRTAGITSFVYGLAATATTLYLAGEFLTVDGQTRNHFAAVDATTGALLPWAPSADTIGRAIAVSPDQTKVAIGGDFLTVNGQNSHAIAVVDATTGANLRNYPLGFIVRTSVTKTLLTDGNTLYGGNEGSGGGVFDGRFAIDWTTLDQKWRDTCLGATQAVLAYQGTLYSASHAHDCNTNNAFGDGKRNYFNAQSTQDGSLLGWHPTANDGIGEGIGPRSLTIATGATTGKTYLWSGGEFTIINGKAQQGLTRFGPDDVGKPPLPAPIAEAMPNGTNQVRFRSVVDPDDNVLTYRVYRNGASGPIWTGTATSLWWSRPQVTFVDENVTVGSTYSYRVTASDGVNTTSLSPAVSVTAVNATTGYQSQVIADGAQLYWRLDDTAANWAQDRSRQTTSGKSGQYLNGVTLGQPGAITGDPDTSALFNGSDGYVWNDQQKSGPTSYTIETWIKTNTNRGGKIVGYGDGRPRTDTLATQLSSNVDKQIYMDNTGRLTFGVNSGGTQTIRSGSAYNNNAWHHIVATQGANGMALYVDGVNVGQNTVATNSSAVGNWHVGGDNLSGWPNRPTSNFFAGQIDETAIYSAPLSAQQVARHYTLAGGQVTTPTAPTDAYGARVFTDDAALFWRLDETSGTTAKDSSFAASSTGTYGSSVVKQQPRAIQVGAAVQTNGSTTGLIATKTAVASPREFSVETWFKTATTSGGKIAGFESSATGTGSSADKQIYMTNSGALVFGVNSGGYQTIQTAASFNNNAWHHVVGTQGADGLKLYVDGVAVGTNPTTTNQSITGYWRAGGGNLTNWPSKPSSNFFTGTLDEFAAYTRALPAATVLLHYQLGTNTAPDAIAPSIPAGLSGTVAAGTVSLSWAASSDNVAVTGYEVHRGSDPDFVTDASNRIATPTAATYSDVGAPAGAIFYRVNSVDAAGNVSRASVATSVTVADSTAPSVPGGLTASVSGSTVSLSWTAATDDIGVTGYSVYRGLTPTFTADATTKITAAAGTSATDSVFTAGDYYYKVAAFDAVGNTSAATAAVLTTVAPTSLVKTVNPTGDAMVFKALPTTNYGSDTQLSSRGPDSNSPIESYLSFALPTAEPGTVLAGATLRLRTSTDAAAASADAHTLKLLAGAWTEEAVTWNNRPTGLGAALGTLSGASALNTNYQVVLDASQLAGLSGTTVSFALQSSAGSDNVRLWSNNSTTASYRPLLTLSYEPADIVAPSVPGTGTAVVSASSVSLSWPASTDNVAVTGYSVHRGSTAGFVADASNKVGDSAGTTFVDTAVAPGTYFYRVSARDAASNVSAASDAISASVQETTPPSQPIGLTAAVTGDTVSLSWTASTDNVGVTGYSVHRGSTAGFEADASNKIADSTGTTSVDVQVAAGTSYYRVIARDAASNVSPASEAVSATIIDTVAPSAPNALTATVSAGTVSLGWAASTDNLAVTGYSVHRSATAGFVADGSNKIADSAATSYLDSTLAAGTYYYRVVALDAAGNSSAASAEVVATIASSSAVLTVNPSEDAMVYRAQATTNYGADTQLSSRGDGGGSPIESYLKFALPAAPAGTVLTGASLQMRTSTDPTATSVDIQTIKLVTGAWTEAGVIWNNRPTGPGADLGTLSGLAATNTNYLSALNATQLAGLTGTTVSFAIVSTGVDNARFWSINSPTTSYRPLLTLTYTPQ</sequence>
<keyword evidence="5" id="KW-1015">Disulfide bond</keyword>
<organism evidence="11 12">
    <name type="scientific">Leifsonia kafniensis</name>
    <dbReference type="NCBI Taxonomy" id="475957"/>
    <lineage>
        <taxon>Bacteria</taxon>
        <taxon>Bacillati</taxon>
        <taxon>Actinomycetota</taxon>
        <taxon>Actinomycetes</taxon>
        <taxon>Micrococcales</taxon>
        <taxon>Microbacteriaceae</taxon>
        <taxon>Leifsonia</taxon>
    </lineage>
</organism>
<dbReference type="SMART" id="SM00060">
    <property type="entry name" value="FN3"/>
    <property type="match status" value="6"/>
</dbReference>
<feature type="chain" id="PRO_5045597857" description="Fibronectin type-III domain-containing protein" evidence="9">
    <location>
        <begin position="27"/>
        <end position="1817"/>
    </location>
</feature>
<accession>A0ABP7KSS9</accession>
<evidence type="ECO:0000256" key="2">
    <source>
        <dbReference type="ARBA" id="ARBA00004613"/>
    </source>
</evidence>
<gene>
    <name evidence="11" type="ORF">GCM10022381_31380</name>
</gene>
<dbReference type="Pfam" id="PF13385">
    <property type="entry name" value="Laminin_G_3"/>
    <property type="match status" value="2"/>
</dbReference>
<feature type="domain" description="Fibronectin type-III" evidence="10">
    <location>
        <begin position="1358"/>
        <end position="1457"/>
    </location>
</feature>
<feature type="domain" description="Fibronectin type-III" evidence="10">
    <location>
        <begin position="413"/>
        <end position="510"/>
    </location>
</feature>
<keyword evidence="7" id="KW-0378">Hydrolase</keyword>
<dbReference type="InterPro" id="IPR036116">
    <property type="entry name" value="FN3_sf"/>
</dbReference>
<evidence type="ECO:0000256" key="9">
    <source>
        <dbReference type="SAM" id="SignalP"/>
    </source>
</evidence>
<keyword evidence="4 9" id="KW-0732">Signal</keyword>
<evidence type="ECO:0000313" key="12">
    <source>
        <dbReference type="Proteomes" id="UP001501803"/>
    </source>
</evidence>
<feature type="signal peptide" evidence="9">
    <location>
        <begin position="1"/>
        <end position="26"/>
    </location>
</feature>
<dbReference type="SUPFAM" id="SSF49899">
    <property type="entry name" value="Concanavalin A-like lectins/glucanases"/>
    <property type="match status" value="2"/>
</dbReference>
<evidence type="ECO:0000259" key="10">
    <source>
        <dbReference type="PROSITE" id="PS50853"/>
    </source>
</evidence>
<evidence type="ECO:0000256" key="4">
    <source>
        <dbReference type="ARBA" id="ARBA00022729"/>
    </source>
</evidence>
<proteinExistence type="predicted"/>
<evidence type="ECO:0000256" key="6">
    <source>
        <dbReference type="ARBA" id="ARBA00023273"/>
    </source>
</evidence>
<dbReference type="InterPro" id="IPR003961">
    <property type="entry name" value="FN3_dom"/>
</dbReference>
<protein>
    <recommendedName>
        <fullName evidence="10">Fibronectin type-III domain-containing protein</fullName>
    </recommendedName>
</protein>
<evidence type="ECO:0000256" key="8">
    <source>
        <dbReference type="ARBA" id="ARBA00023326"/>
    </source>
</evidence>
<evidence type="ECO:0000313" key="11">
    <source>
        <dbReference type="EMBL" id="GAA3887056.1"/>
    </source>
</evidence>
<dbReference type="CDD" id="cd00110">
    <property type="entry name" value="LamG"/>
    <property type="match status" value="1"/>
</dbReference>
<keyword evidence="8" id="KW-0624">Polysaccharide degradation</keyword>
<dbReference type="EMBL" id="BAABCN010000010">
    <property type="protein sequence ID" value="GAA3887056.1"/>
    <property type="molecule type" value="Genomic_DNA"/>
</dbReference>
<dbReference type="InterPro" id="IPR013320">
    <property type="entry name" value="ConA-like_dom_sf"/>
</dbReference>